<dbReference type="SMART" id="SM00387">
    <property type="entry name" value="HATPase_c"/>
    <property type="match status" value="1"/>
</dbReference>
<evidence type="ECO:0000256" key="5">
    <source>
        <dbReference type="ARBA" id="ARBA00022553"/>
    </source>
</evidence>
<evidence type="ECO:0000256" key="3">
    <source>
        <dbReference type="ARBA" id="ARBA00012438"/>
    </source>
</evidence>
<dbReference type="CDD" id="cd00082">
    <property type="entry name" value="HisKA"/>
    <property type="match status" value="1"/>
</dbReference>
<evidence type="ECO:0000256" key="4">
    <source>
        <dbReference type="ARBA" id="ARBA00022475"/>
    </source>
</evidence>
<evidence type="ECO:0000256" key="12">
    <source>
        <dbReference type="ARBA" id="ARBA00023012"/>
    </source>
</evidence>
<dbReference type="Gene3D" id="1.10.287.130">
    <property type="match status" value="1"/>
</dbReference>
<keyword evidence="9 17" id="KW-0418">Kinase</keyword>
<keyword evidence="7 14" id="KW-0812">Transmembrane</keyword>
<sequence length="727" mass="82014">MNKLATNRRLNLSLRTKLLLVSFTLLVIPWIGYQYVIEMGTFLRQGQEESLSTTVRAVSNLINEHPEAFQRQADVITTAKSAKHIYVRPLNSEIVLDGYPRDWEPYLRRFKKFGKNNIIENPGLGQYQRNDFSFVHAMGTWKGDLYAIFKVTDNKVIYRSSKSWRLGRSDHLQIAIQSPDGKFRRYILATAAPGWVNAHIMPDDIDNQIPGKPEIRIEGKWQETSGGGYIIEIRIPLNMIGNKIAFAIADVDNRRTRILKTVIGTAGTRHIDELGTLMVPSPELEKLLQGLGKENDLKTWVIDKNRRVIALAGNLNPKSIESKTFLSGFIRTLIFNPPSKGYQDKYSAASVLYGIEITSALNGIPKSTWRKTRDNRAQILSVAHPVRYNGKIIGAVIMQKTKTTILSLQNEAIINLFSVSFLVLVIATSGMLIFATRLSSRVRRLRDDAEQAIGVDGRVQGTITGSLAGDEIGDLNRSFSDMLERLGHYNRYLESMASKLSHELRTPIAVVKSSLDNLDRQNLQKDAQPYTDRAREGIDRLNNILTRMSEATRLEQSLQNIEQELFPMEKVVAGCVEGYKLAYPDNRFTLEIDDYDYSMFGVPDLLAQMFDKLISNAIDFCANETVITIHLSKIEQDVTISILNQGSELPKEIQNNLFDSMVSARTQPADEVHLGLGLYIVRLIVDFHRGLVRAENTQEPAGVKFTITLPQRFDTKRSGVFAIPKPE</sequence>
<feature type="transmembrane region" description="Helical" evidence="14">
    <location>
        <begin position="412"/>
        <end position="436"/>
    </location>
</feature>
<dbReference type="PROSITE" id="PS50109">
    <property type="entry name" value="HIS_KIN"/>
    <property type="match status" value="1"/>
</dbReference>
<evidence type="ECO:0000256" key="13">
    <source>
        <dbReference type="ARBA" id="ARBA00023136"/>
    </source>
</evidence>
<evidence type="ECO:0000256" key="11">
    <source>
        <dbReference type="ARBA" id="ARBA00022989"/>
    </source>
</evidence>
<dbReference type="Pfam" id="PF02518">
    <property type="entry name" value="HATPase_c"/>
    <property type="match status" value="1"/>
</dbReference>
<evidence type="ECO:0000256" key="14">
    <source>
        <dbReference type="SAM" id="Phobius"/>
    </source>
</evidence>
<dbReference type="EMBL" id="UOFL01000058">
    <property type="protein sequence ID" value="VAW74401.1"/>
    <property type="molecule type" value="Genomic_DNA"/>
</dbReference>
<evidence type="ECO:0000256" key="10">
    <source>
        <dbReference type="ARBA" id="ARBA00022840"/>
    </source>
</evidence>
<reference evidence="17" key="1">
    <citation type="submission" date="2018-06" db="EMBL/GenBank/DDBJ databases">
        <authorList>
            <person name="Zhirakovskaya E."/>
        </authorList>
    </citation>
    <scope>NUCLEOTIDE SEQUENCE</scope>
</reference>
<keyword evidence="4" id="KW-1003">Cell membrane</keyword>
<organism evidence="17">
    <name type="scientific">hydrothermal vent metagenome</name>
    <dbReference type="NCBI Taxonomy" id="652676"/>
    <lineage>
        <taxon>unclassified sequences</taxon>
        <taxon>metagenomes</taxon>
        <taxon>ecological metagenomes</taxon>
    </lineage>
</organism>
<keyword evidence="8" id="KW-0547">Nucleotide-binding</keyword>
<keyword evidence="11 14" id="KW-1133">Transmembrane helix</keyword>
<evidence type="ECO:0000256" key="8">
    <source>
        <dbReference type="ARBA" id="ARBA00022741"/>
    </source>
</evidence>
<dbReference type="GO" id="GO:0005524">
    <property type="term" value="F:ATP binding"/>
    <property type="evidence" value="ECO:0007669"/>
    <property type="project" value="UniProtKB-KW"/>
</dbReference>
<dbReference type="Gene3D" id="6.10.340.10">
    <property type="match status" value="1"/>
</dbReference>
<dbReference type="SMART" id="SM00388">
    <property type="entry name" value="HisKA"/>
    <property type="match status" value="1"/>
</dbReference>
<accession>A0A3B0Y3Y4</accession>
<gene>
    <name evidence="17" type="ORF">MNBD_GAMMA12-154</name>
</gene>
<dbReference type="InterPro" id="IPR005467">
    <property type="entry name" value="His_kinase_dom"/>
</dbReference>
<dbReference type="Gene3D" id="3.30.565.10">
    <property type="entry name" value="Histidine kinase-like ATPase, C-terminal domain"/>
    <property type="match status" value="1"/>
</dbReference>
<dbReference type="GO" id="GO:0005886">
    <property type="term" value="C:plasma membrane"/>
    <property type="evidence" value="ECO:0007669"/>
    <property type="project" value="UniProtKB-SubCell"/>
</dbReference>
<dbReference type="InterPro" id="IPR036890">
    <property type="entry name" value="HATPase_C_sf"/>
</dbReference>
<dbReference type="InterPro" id="IPR050398">
    <property type="entry name" value="HssS/ArlS-like"/>
</dbReference>
<evidence type="ECO:0000256" key="9">
    <source>
        <dbReference type="ARBA" id="ARBA00022777"/>
    </source>
</evidence>
<dbReference type="SUPFAM" id="SSF55874">
    <property type="entry name" value="ATPase domain of HSP90 chaperone/DNA topoisomerase II/histidine kinase"/>
    <property type="match status" value="1"/>
</dbReference>
<dbReference type="InterPro" id="IPR003660">
    <property type="entry name" value="HAMP_dom"/>
</dbReference>
<comment type="catalytic activity">
    <reaction evidence="1">
        <text>ATP + protein L-histidine = ADP + protein N-phospho-L-histidine.</text>
        <dbReference type="EC" id="2.7.13.3"/>
    </reaction>
</comment>
<dbReference type="CDD" id="cd09622">
    <property type="entry name" value="CBM9_like_HisKa"/>
    <property type="match status" value="1"/>
</dbReference>
<keyword evidence="5" id="KW-0597">Phosphoprotein</keyword>
<feature type="domain" description="HAMP" evidence="16">
    <location>
        <begin position="436"/>
        <end position="491"/>
    </location>
</feature>
<keyword evidence="10" id="KW-0067">ATP-binding</keyword>
<dbReference type="SUPFAM" id="SSF49344">
    <property type="entry name" value="CBD9-like"/>
    <property type="match status" value="1"/>
</dbReference>
<evidence type="ECO:0000259" key="16">
    <source>
        <dbReference type="PROSITE" id="PS50885"/>
    </source>
</evidence>
<dbReference type="InterPro" id="IPR022510">
    <property type="entry name" value="Sortase_His-kinase"/>
</dbReference>
<dbReference type="GO" id="GO:0000155">
    <property type="term" value="F:phosphorelay sensor kinase activity"/>
    <property type="evidence" value="ECO:0007669"/>
    <property type="project" value="InterPro"/>
</dbReference>
<evidence type="ECO:0000256" key="7">
    <source>
        <dbReference type="ARBA" id="ARBA00022692"/>
    </source>
</evidence>
<name>A0A3B0Y3Y4_9ZZZZ</name>
<keyword evidence="13 14" id="KW-0472">Membrane</keyword>
<dbReference type="PANTHER" id="PTHR45528:SF1">
    <property type="entry name" value="SENSOR HISTIDINE KINASE CPXA"/>
    <property type="match status" value="1"/>
</dbReference>
<dbReference type="InterPro" id="IPR036097">
    <property type="entry name" value="HisK_dim/P_sf"/>
</dbReference>
<dbReference type="Gene3D" id="2.60.40.1190">
    <property type="match status" value="1"/>
</dbReference>
<dbReference type="NCBIfam" id="TIGR03785">
    <property type="entry name" value="marine_sort_HK"/>
    <property type="match status" value="1"/>
</dbReference>
<dbReference type="InterPro" id="IPR003594">
    <property type="entry name" value="HATPase_dom"/>
</dbReference>
<comment type="subcellular location">
    <subcellularLocation>
        <location evidence="2">Cell membrane</location>
        <topology evidence="2">Multi-pass membrane protein</topology>
    </subcellularLocation>
</comment>
<evidence type="ECO:0000256" key="6">
    <source>
        <dbReference type="ARBA" id="ARBA00022679"/>
    </source>
</evidence>
<protein>
    <recommendedName>
        <fullName evidence="3">histidine kinase</fullName>
        <ecNumber evidence="3">2.7.13.3</ecNumber>
    </recommendedName>
</protein>
<dbReference type="AlphaFoldDB" id="A0A3B0Y3Y4"/>
<dbReference type="Pfam" id="PF00512">
    <property type="entry name" value="HisKA"/>
    <property type="match status" value="1"/>
</dbReference>
<dbReference type="PANTHER" id="PTHR45528">
    <property type="entry name" value="SENSOR HISTIDINE KINASE CPXA"/>
    <property type="match status" value="1"/>
</dbReference>
<keyword evidence="12" id="KW-0902">Two-component regulatory system</keyword>
<dbReference type="SMART" id="SM00304">
    <property type="entry name" value="HAMP"/>
    <property type="match status" value="2"/>
</dbReference>
<dbReference type="InterPro" id="IPR003661">
    <property type="entry name" value="HisK_dim/P_dom"/>
</dbReference>
<evidence type="ECO:0000256" key="1">
    <source>
        <dbReference type="ARBA" id="ARBA00000085"/>
    </source>
</evidence>
<dbReference type="EC" id="2.7.13.3" evidence="3"/>
<evidence type="ECO:0000256" key="2">
    <source>
        <dbReference type="ARBA" id="ARBA00004651"/>
    </source>
</evidence>
<evidence type="ECO:0000313" key="17">
    <source>
        <dbReference type="EMBL" id="VAW74401.1"/>
    </source>
</evidence>
<evidence type="ECO:0000259" key="15">
    <source>
        <dbReference type="PROSITE" id="PS50109"/>
    </source>
</evidence>
<dbReference type="PROSITE" id="PS50885">
    <property type="entry name" value="HAMP"/>
    <property type="match status" value="1"/>
</dbReference>
<feature type="domain" description="Histidine kinase" evidence="15">
    <location>
        <begin position="499"/>
        <end position="713"/>
    </location>
</feature>
<proteinExistence type="predicted"/>
<dbReference type="SUPFAM" id="SSF47384">
    <property type="entry name" value="Homodimeric domain of signal transducing histidine kinase"/>
    <property type="match status" value="1"/>
</dbReference>
<keyword evidence="6" id="KW-0808">Transferase</keyword>